<evidence type="ECO:0000313" key="4">
    <source>
        <dbReference type="EMBL" id="MDN3491482.1"/>
    </source>
</evidence>
<dbReference type="PROSITE" id="PS50853">
    <property type="entry name" value="FN3"/>
    <property type="match status" value="1"/>
</dbReference>
<keyword evidence="5" id="KW-1185">Reference proteome</keyword>
<dbReference type="SMART" id="SM00060">
    <property type="entry name" value="FN3"/>
    <property type="match status" value="1"/>
</dbReference>
<dbReference type="SUPFAM" id="SSF49265">
    <property type="entry name" value="Fibronectin type III"/>
    <property type="match status" value="1"/>
</dbReference>
<feature type="signal peptide" evidence="2">
    <location>
        <begin position="1"/>
        <end position="20"/>
    </location>
</feature>
<dbReference type="InterPro" id="IPR027039">
    <property type="entry name" value="Crtac1"/>
</dbReference>
<dbReference type="SUPFAM" id="SSF69318">
    <property type="entry name" value="Integrin alpha N-terminal domain"/>
    <property type="match status" value="2"/>
</dbReference>
<proteinExistence type="predicted"/>
<dbReference type="Proteomes" id="UP001231197">
    <property type="component" value="Unassembled WGS sequence"/>
</dbReference>
<dbReference type="PANTHER" id="PTHR16026">
    <property type="entry name" value="CARTILAGE ACIDIC PROTEIN 1"/>
    <property type="match status" value="1"/>
</dbReference>
<evidence type="ECO:0000313" key="5">
    <source>
        <dbReference type="Proteomes" id="UP001231197"/>
    </source>
</evidence>
<dbReference type="EMBL" id="JASDDK010000001">
    <property type="protein sequence ID" value="MDN3491482.1"/>
    <property type="molecule type" value="Genomic_DNA"/>
</dbReference>
<protein>
    <submittedName>
        <fullName evidence="4">FG-GAP-like repeat-containing protein</fullName>
    </submittedName>
</protein>
<dbReference type="RefSeq" id="WP_290205184.1">
    <property type="nucleotide sequence ID" value="NZ_JASDDK010000001.1"/>
</dbReference>
<dbReference type="InterPro" id="IPR036116">
    <property type="entry name" value="FN3_sf"/>
</dbReference>
<evidence type="ECO:0000256" key="1">
    <source>
        <dbReference type="ARBA" id="ARBA00022729"/>
    </source>
</evidence>
<dbReference type="InterPro" id="IPR013783">
    <property type="entry name" value="Ig-like_fold"/>
</dbReference>
<dbReference type="InterPro" id="IPR003961">
    <property type="entry name" value="FN3_dom"/>
</dbReference>
<reference evidence="4 5" key="1">
    <citation type="journal article" date="2023" name="Int. J. Syst. Evol. Microbiol.">
        <title>Winogradskyella bathintestinalis sp. nov., isolated from the intestine of the deep-sea loosejaw dragonfish, Malacosteus niger.</title>
        <authorList>
            <person name="Uniacke-Lowe S."/>
            <person name="Johnson C.N."/>
            <person name="Stanton C."/>
            <person name="Hill C."/>
            <person name="Ross P."/>
        </authorList>
    </citation>
    <scope>NUCLEOTIDE SEQUENCE [LARGE SCALE GENOMIC DNA]</scope>
    <source>
        <strain evidence="4 5">APC 3343</strain>
    </source>
</reference>
<comment type="caution">
    <text evidence="4">The sequence shown here is derived from an EMBL/GenBank/DDBJ whole genome shotgun (WGS) entry which is preliminary data.</text>
</comment>
<dbReference type="NCBIfam" id="TIGR04183">
    <property type="entry name" value="Por_Secre_tail"/>
    <property type="match status" value="1"/>
</dbReference>
<evidence type="ECO:0000256" key="2">
    <source>
        <dbReference type="SAM" id="SignalP"/>
    </source>
</evidence>
<dbReference type="InterPro" id="IPR011519">
    <property type="entry name" value="UnbV_ASPIC"/>
</dbReference>
<dbReference type="Gene3D" id="2.130.10.130">
    <property type="entry name" value="Integrin alpha, N-terminal"/>
    <property type="match status" value="1"/>
</dbReference>
<dbReference type="InterPro" id="IPR028994">
    <property type="entry name" value="Integrin_alpha_N"/>
</dbReference>
<gene>
    <name evidence="4" type="ORF">QMA06_02030</name>
</gene>
<evidence type="ECO:0000259" key="3">
    <source>
        <dbReference type="PROSITE" id="PS50853"/>
    </source>
</evidence>
<sequence>MKKTLLTTLLFTLYGFITQAQVLNQSANWPNENWSLSGSYDAAFVYEDPTVLNGSSSFSFNDDEAGGTSDNNVAAESPTIDLSTAFNANETEIIVVFQYVYNIYQTETFRLQYWDADNNQWLNWGEAIEDSTAAGSDFCTRPRTDFTSDPLSIAQFSGNQLQNFKYRLDYNDNTSYGWGFCMDAPTLISNAPPACPSILNLTVSNVSDNSAQANWDIGDSETSWEVAIILASANPPSSGTITNNTAYTFSNLTQETNYLIYVRAVCGADGFSLWESISLTTGTDLSGYPVTFTANPLSTTGSYDIALVDLNGDFLDDAVSVSDTNINVHYQLATGGFNSVNITTTQADNLPTWSLAAGDFDNNGYNDLVYGSTSGVTFMKANETGTGYTEISGTEDIFSQRTNFVDINNDGNLDAFVCHDVQANVYYINDGTGNLTYYQGRSEGVVPNGLGLIPGGGNYGTVWIDYDNDRDMDMFIAKCRGGSTPINTNELWRNDGNGIFVNVADTGWYNDNYPIDGHNNTSNLGDIVQTWSSAWADFDNDGDMDVYVGASSSSPTNGTSKLMRNNGDGTFTDVTAGSGVLDAQLGVENAPADFDNDGYVDIISNGDVLFNNGDFTFTNYASNMPPSGAIGDANNDGFLDIFRSGTIYLNNTNSNNWLKINTIGTDSNINGIGARVEILTPSGIQIREVRSGEGFEFMSSLNTHFGIGADTTINNITIYWPSGVVDYIPNPAINSTINIIEGTALNVEDETLGDVSIYPNPVKEELTIKTSANVINKIATVFDINGKRILSMKLKSNKIDVSKLTSGVYFLRLESEGKTMKRKFIKQ</sequence>
<name>A0ABT7ZR64_9FLAO</name>
<dbReference type="Pfam" id="PF00041">
    <property type="entry name" value="fn3"/>
    <property type="match status" value="1"/>
</dbReference>
<accession>A0ABT7ZR64</accession>
<feature type="domain" description="Fibronectin type-III" evidence="3">
    <location>
        <begin position="197"/>
        <end position="286"/>
    </location>
</feature>
<dbReference type="Pfam" id="PF13517">
    <property type="entry name" value="FG-GAP_3"/>
    <property type="match status" value="3"/>
</dbReference>
<dbReference type="PANTHER" id="PTHR16026:SF0">
    <property type="entry name" value="CARTILAGE ACIDIC PROTEIN 1"/>
    <property type="match status" value="1"/>
</dbReference>
<dbReference type="InterPro" id="IPR013517">
    <property type="entry name" value="FG-GAP"/>
</dbReference>
<organism evidence="4 5">
    <name type="scientific">Winogradskyella bathintestinalis</name>
    <dbReference type="NCBI Taxonomy" id="3035208"/>
    <lineage>
        <taxon>Bacteria</taxon>
        <taxon>Pseudomonadati</taxon>
        <taxon>Bacteroidota</taxon>
        <taxon>Flavobacteriia</taxon>
        <taxon>Flavobacteriales</taxon>
        <taxon>Flavobacteriaceae</taxon>
        <taxon>Winogradskyella</taxon>
    </lineage>
</organism>
<feature type="chain" id="PRO_5047138496" evidence="2">
    <location>
        <begin position="21"/>
        <end position="827"/>
    </location>
</feature>
<dbReference type="Gene3D" id="2.60.40.10">
    <property type="entry name" value="Immunoglobulins"/>
    <property type="match status" value="1"/>
</dbReference>
<dbReference type="CDD" id="cd00063">
    <property type="entry name" value="FN3"/>
    <property type="match status" value="1"/>
</dbReference>
<dbReference type="Pfam" id="PF18962">
    <property type="entry name" value="Por_Secre_tail"/>
    <property type="match status" value="1"/>
</dbReference>
<keyword evidence="1 2" id="KW-0732">Signal</keyword>
<dbReference type="InterPro" id="IPR026444">
    <property type="entry name" value="Secre_tail"/>
</dbReference>
<dbReference type="Pfam" id="PF07593">
    <property type="entry name" value="UnbV_ASPIC"/>
    <property type="match status" value="1"/>
</dbReference>